<dbReference type="InterPro" id="IPR036964">
    <property type="entry name" value="RASGEF_cat_dom_sf"/>
</dbReference>
<dbReference type="Gene3D" id="3.30.505.10">
    <property type="entry name" value="SH2 domain"/>
    <property type="match status" value="1"/>
</dbReference>
<evidence type="ECO:0000256" key="2">
    <source>
        <dbReference type="PROSITE-ProRule" id="PRU00191"/>
    </source>
</evidence>
<feature type="domain" description="Ras-GEF" evidence="5">
    <location>
        <begin position="136"/>
        <end position="389"/>
    </location>
</feature>
<dbReference type="InterPro" id="IPR036860">
    <property type="entry name" value="SH2_dom_sf"/>
</dbReference>
<evidence type="ECO:0000256" key="1">
    <source>
        <dbReference type="PROSITE-ProRule" id="PRU00168"/>
    </source>
</evidence>
<dbReference type="InterPro" id="IPR001895">
    <property type="entry name" value="RASGEF_cat_dom"/>
</dbReference>
<keyword evidence="1" id="KW-0344">Guanine-nucleotide releasing factor</keyword>
<organism evidence="6 7">
    <name type="scientific">Drosophila suzukii</name>
    <name type="common">Spotted-wing drosophila fruit fly</name>
    <dbReference type="NCBI Taxonomy" id="28584"/>
    <lineage>
        <taxon>Eukaryota</taxon>
        <taxon>Metazoa</taxon>
        <taxon>Ecdysozoa</taxon>
        <taxon>Arthropoda</taxon>
        <taxon>Hexapoda</taxon>
        <taxon>Insecta</taxon>
        <taxon>Pterygota</taxon>
        <taxon>Neoptera</taxon>
        <taxon>Endopterygota</taxon>
        <taxon>Diptera</taxon>
        <taxon>Brachycera</taxon>
        <taxon>Muscomorpha</taxon>
        <taxon>Ephydroidea</taxon>
        <taxon>Drosophilidae</taxon>
        <taxon>Drosophila</taxon>
        <taxon>Sophophora</taxon>
    </lineage>
</organism>
<dbReference type="Gene3D" id="1.10.840.10">
    <property type="entry name" value="Ras guanine-nucleotide exchange factors catalytic domain"/>
    <property type="match status" value="1"/>
</dbReference>
<dbReference type="Pfam" id="PF00617">
    <property type="entry name" value="RasGEF"/>
    <property type="match status" value="1"/>
</dbReference>
<keyword evidence="2" id="KW-0727">SH2 domain</keyword>
<dbReference type="Proteomes" id="UP001652628">
    <property type="component" value="Unplaced"/>
</dbReference>
<dbReference type="InterPro" id="IPR023578">
    <property type="entry name" value="Ras_GEF_dom_sf"/>
</dbReference>
<feature type="domain" description="SH2" evidence="4">
    <location>
        <begin position="49"/>
        <end position="104"/>
    </location>
</feature>
<evidence type="ECO:0000259" key="5">
    <source>
        <dbReference type="PROSITE" id="PS50009"/>
    </source>
</evidence>
<evidence type="ECO:0000313" key="7">
    <source>
        <dbReference type="RefSeq" id="XP_070855357.1"/>
    </source>
</evidence>
<evidence type="ECO:0000256" key="3">
    <source>
        <dbReference type="SAM" id="MobiDB-lite"/>
    </source>
</evidence>
<dbReference type="PROSITE" id="PS50009">
    <property type="entry name" value="RASGEF_CAT"/>
    <property type="match status" value="1"/>
</dbReference>
<dbReference type="PANTHER" id="PTHR14247">
    <property type="entry name" value="BREAST CANCER ANTI-ESTROGEN RESISTANCE PROTEIN 3 HOMOLOG-LIKE PROTEIN"/>
    <property type="match status" value="1"/>
</dbReference>
<accession>A0ABM4TZE6</accession>
<dbReference type="PANTHER" id="PTHR14247:SF8">
    <property type="entry name" value="RAS-GEF DOMAIN-CONTAINING PROTEIN"/>
    <property type="match status" value="1"/>
</dbReference>
<gene>
    <name evidence="7" type="primary">LOC139354980</name>
</gene>
<dbReference type="RefSeq" id="XP_070855357.1">
    <property type="nucleotide sequence ID" value="XM_070999256.1"/>
</dbReference>
<sequence>MESYGRSNASTPLATAQPSPSEQQEAIALKRALEWELSLDTRELRSYAWYHGALPRQRAEDIVEREGDFLVRDCASQRDNYVLSCRSKAAVLHFVLNKASKFDFDNFVTLLLPSVENNPLDGDGLNTFKMMLIETGPKLLAEHITRIDIALFLEEPSNEENYYLSCSGLELLTLPHGKLFREDIIERTQCIKLMVAVTILTCQTDLDRAQLLSKWIQVAVETKTALGNLFAFCAIMLGLCMHQIQKLDQAWHILRQQYTESAFIFEAKLRPTLSIMNEASNPQAPNTTVPHVLLYALLVDRPVMDIINHSNIDDRPALYHTCIAPWESKADDFGMAINFQHLDASRGFLKNLGLYRKNAKIILEDAIPRLDELLSDAFRTEFHVKFLWGSSGANAKAEDRHSKLEKVLTLMADKFCTLAEK</sequence>
<dbReference type="SMART" id="SM00147">
    <property type="entry name" value="RasGEF"/>
    <property type="match status" value="1"/>
</dbReference>
<proteinExistence type="predicted"/>
<evidence type="ECO:0000259" key="4">
    <source>
        <dbReference type="PROSITE" id="PS50001"/>
    </source>
</evidence>
<dbReference type="PROSITE" id="PS50001">
    <property type="entry name" value="SH2"/>
    <property type="match status" value="1"/>
</dbReference>
<reference evidence="7" key="1">
    <citation type="submission" date="2025-08" db="UniProtKB">
        <authorList>
            <consortium name="RefSeq"/>
        </authorList>
    </citation>
    <scope>IDENTIFICATION</scope>
</reference>
<dbReference type="SMART" id="SM00252">
    <property type="entry name" value="SH2"/>
    <property type="match status" value="1"/>
</dbReference>
<keyword evidence="6" id="KW-1185">Reference proteome</keyword>
<feature type="region of interest" description="Disordered" evidence="3">
    <location>
        <begin position="1"/>
        <end position="21"/>
    </location>
</feature>
<dbReference type="SUPFAM" id="SSF48366">
    <property type="entry name" value="Ras GEF"/>
    <property type="match status" value="1"/>
</dbReference>
<name>A0ABM4TZE6_DROSZ</name>
<evidence type="ECO:0000313" key="6">
    <source>
        <dbReference type="Proteomes" id="UP001652628"/>
    </source>
</evidence>
<dbReference type="SUPFAM" id="SSF55550">
    <property type="entry name" value="SH2 domain"/>
    <property type="match status" value="1"/>
</dbReference>
<dbReference type="InterPro" id="IPR000980">
    <property type="entry name" value="SH2"/>
</dbReference>
<dbReference type="InterPro" id="IPR051853">
    <property type="entry name" value="SH2-Ras-GEF_adapter"/>
</dbReference>
<protein>
    <submittedName>
        <fullName evidence="7">SH2 domain-containing protein 3C isoform X5</fullName>
    </submittedName>
</protein>
<dbReference type="Pfam" id="PF00017">
    <property type="entry name" value="SH2"/>
    <property type="match status" value="1"/>
</dbReference>
<dbReference type="GeneID" id="139354980"/>